<dbReference type="AlphaFoldDB" id="A0A7W4W8N0"/>
<keyword evidence="2" id="KW-1185">Reference proteome</keyword>
<dbReference type="Pfam" id="PF13689">
    <property type="entry name" value="DUF4154"/>
    <property type="match status" value="1"/>
</dbReference>
<organism evidence="1 2">
    <name type="scientific">Microbulbifer rhizosphaerae</name>
    <dbReference type="NCBI Taxonomy" id="1562603"/>
    <lineage>
        <taxon>Bacteria</taxon>
        <taxon>Pseudomonadati</taxon>
        <taxon>Pseudomonadota</taxon>
        <taxon>Gammaproteobacteria</taxon>
        <taxon>Cellvibrionales</taxon>
        <taxon>Microbulbiferaceae</taxon>
        <taxon>Microbulbifer</taxon>
    </lineage>
</organism>
<name>A0A7W4W8N0_9GAMM</name>
<proteinExistence type="predicted"/>
<dbReference type="Proteomes" id="UP000535937">
    <property type="component" value="Unassembled WGS sequence"/>
</dbReference>
<dbReference type="RefSeq" id="WP_246394332.1">
    <property type="nucleotide sequence ID" value="NZ_JACHWZ010000002.1"/>
</dbReference>
<comment type="caution">
    <text evidence="1">The sequence shown here is derived from an EMBL/GenBank/DDBJ whole genome shotgun (WGS) entry which is preliminary data.</text>
</comment>
<dbReference type="EMBL" id="JACHWZ010000002">
    <property type="protein sequence ID" value="MBB3059701.1"/>
    <property type="molecule type" value="Genomic_DNA"/>
</dbReference>
<protein>
    <recommendedName>
        <fullName evidence="3">DUF4154 domain-containing protein</fullName>
    </recommendedName>
</protein>
<dbReference type="InterPro" id="IPR025293">
    <property type="entry name" value="YfiR/HmsC-like"/>
</dbReference>
<reference evidence="1 2" key="1">
    <citation type="submission" date="2020-08" db="EMBL/GenBank/DDBJ databases">
        <title>Genomic Encyclopedia of Type Strains, Phase III (KMG-III): the genomes of soil and plant-associated and newly described type strains.</title>
        <authorList>
            <person name="Whitman W."/>
        </authorList>
    </citation>
    <scope>NUCLEOTIDE SEQUENCE [LARGE SCALE GENOMIC DNA]</scope>
    <source>
        <strain evidence="1 2">CECT 8799</strain>
    </source>
</reference>
<evidence type="ECO:0008006" key="3">
    <source>
        <dbReference type="Google" id="ProtNLM"/>
    </source>
</evidence>
<evidence type="ECO:0000313" key="2">
    <source>
        <dbReference type="Proteomes" id="UP000535937"/>
    </source>
</evidence>
<sequence>MIPRKYRFYLRISGLVLLHLTVLLAAVAATGSRAATLLSDSEAGRRVMVDYIVHFAHHLQWPIQVFSGTDAPFRICVMGDDRLRGPLAKRLKHQRVNGRRVELEQVNMGELLRARSCQIVVLGNMERESLMKTVGALEFFPVLTISDIERFAAAGGIIGFTGNGDTIALQLNKTMLDRAELKMGNSLFRLSREPE</sequence>
<evidence type="ECO:0000313" key="1">
    <source>
        <dbReference type="EMBL" id="MBB3059701.1"/>
    </source>
</evidence>
<accession>A0A7W4W8N0</accession>
<gene>
    <name evidence="1" type="ORF">FHS09_000509</name>
</gene>